<dbReference type="PANTHER" id="PTHR43163:SF3">
    <property type="entry name" value="PEPTIDE ABC TRANSPORTER PERMEASE PROTEIN"/>
    <property type="match status" value="1"/>
</dbReference>
<evidence type="ECO:0000259" key="8">
    <source>
        <dbReference type="PROSITE" id="PS50928"/>
    </source>
</evidence>
<keyword evidence="3" id="KW-1003">Cell membrane</keyword>
<organism evidence="9 10">
    <name type="scientific">Conexibacter arvalis</name>
    <dbReference type="NCBI Taxonomy" id="912552"/>
    <lineage>
        <taxon>Bacteria</taxon>
        <taxon>Bacillati</taxon>
        <taxon>Actinomycetota</taxon>
        <taxon>Thermoleophilia</taxon>
        <taxon>Solirubrobacterales</taxon>
        <taxon>Conexibacteraceae</taxon>
        <taxon>Conexibacter</taxon>
    </lineage>
</organism>
<feature type="transmembrane region" description="Helical" evidence="7">
    <location>
        <begin position="303"/>
        <end position="326"/>
    </location>
</feature>
<evidence type="ECO:0000256" key="4">
    <source>
        <dbReference type="ARBA" id="ARBA00022692"/>
    </source>
</evidence>
<keyword evidence="6 7" id="KW-0472">Membrane</keyword>
<reference evidence="9 10" key="1">
    <citation type="submission" date="2020-08" db="EMBL/GenBank/DDBJ databases">
        <title>Genomic Encyclopedia of Archaeal and Bacterial Type Strains, Phase II (KMG-II): from individual species to whole genera.</title>
        <authorList>
            <person name="Goeker M."/>
        </authorList>
    </citation>
    <scope>NUCLEOTIDE SEQUENCE [LARGE SCALE GENOMIC DNA]</scope>
    <source>
        <strain evidence="9 10">DSM 23288</strain>
    </source>
</reference>
<comment type="caution">
    <text evidence="9">The sequence shown here is derived from an EMBL/GenBank/DDBJ whole genome shotgun (WGS) entry which is preliminary data.</text>
</comment>
<evidence type="ECO:0000256" key="1">
    <source>
        <dbReference type="ARBA" id="ARBA00004651"/>
    </source>
</evidence>
<evidence type="ECO:0000256" key="7">
    <source>
        <dbReference type="RuleBase" id="RU363032"/>
    </source>
</evidence>
<keyword evidence="4 7" id="KW-0812">Transmembrane</keyword>
<dbReference type="Pfam" id="PF00528">
    <property type="entry name" value="BPD_transp_1"/>
    <property type="match status" value="1"/>
</dbReference>
<dbReference type="SUPFAM" id="SSF161098">
    <property type="entry name" value="MetI-like"/>
    <property type="match status" value="1"/>
</dbReference>
<evidence type="ECO:0000313" key="10">
    <source>
        <dbReference type="Proteomes" id="UP000585272"/>
    </source>
</evidence>
<dbReference type="InterPro" id="IPR035906">
    <property type="entry name" value="MetI-like_sf"/>
</dbReference>
<evidence type="ECO:0000256" key="6">
    <source>
        <dbReference type="ARBA" id="ARBA00023136"/>
    </source>
</evidence>
<dbReference type="Pfam" id="PF19300">
    <property type="entry name" value="BPD_transp_1_N"/>
    <property type="match status" value="1"/>
</dbReference>
<feature type="transmembrane region" description="Helical" evidence="7">
    <location>
        <begin position="34"/>
        <end position="55"/>
    </location>
</feature>
<evidence type="ECO:0000313" key="9">
    <source>
        <dbReference type="EMBL" id="MBB4664240.1"/>
    </source>
</evidence>
<name>A0A840IJX3_9ACTN</name>
<dbReference type="InterPro" id="IPR000515">
    <property type="entry name" value="MetI-like"/>
</dbReference>
<feature type="domain" description="ABC transmembrane type-1" evidence="8">
    <location>
        <begin position="121"/>
        <end position="322"/>
    </location>
</feature>
<dbReference type="Proteomes" id="UP000585272">
    <property type="component" value="Unassembled WGS sequence"/>
</dbReference>
<dbReference type="RefSeq" id="WP_343075634.1">
    <property type="nucleotide sequence ID" value="NZ_JACHNU010000006.1"/>
</dbReference>
<sequence>MTVNVERNLSPPGVDLGRFPSRGRARALALARHLGGLVALLLASSVVVFLSLQLAPGSPESVLFGQQQVPDAVREAVRARYHLDDPVPLQYLNWLAGVLQGDFGVSIAYQQPVSTRIGDAAATTVLLAGYALVLILLVGVGLGALAALRPGRVDGLVTLLTGVAVATPTFVAATLLLSYFAVELGWFPVYGPGTGLLDRLWHLTLPAVALTIWAASFVARVTRAAMREQLAGEHVETARARGLAERHVIRRHVFRNALVPITTVAGLQAAGLIVGTVVVDQIFQLGGLGQLLVTAVNQSDFPMVQAICLLLVCAFVLVNTGVDLLYRVLDPRLRAAAGARR</sequence>
<dbReference type="InterPro" id="IPR045621">
    <property type="entry name" value="BPD_transp_1_N"/>
</dbReference>
<dbReference type="Gene3D" id="1.10.3720.10">
    <property type="entry name" value="MetI-like"/>
    <property type="match status" value="1"/>
</dbReference>
<dbReference type="EMBL" id="JACHNU010000006">
    <property type="protein sequence ID" value="MBB4664240.1"/>
    <property type="molecule type" value="Genomic_DNA"/>
</dbReference>
<feature type="transmembrane region" description="Helical" evidence="7">
    <location>
        <begin position="257"/>
        <end position="283"/>
    </location>
</feature>
<feature type="transmembrane region" description="Helical" evidence="7">
    <location>
        <begin position="127"/>
        <end position="148"/>
    </location>
</feature>
<proteinExistence type="inferred from homology"/>
<feature type="transmembrane region" description="Helical" evidence="7">
    <location>
        <begin position="155"/>
        <end position="180"/>
    </location>
</feature>
<keyword evidence="5 7" id="KW-1133">Transmembrane helix</keyword>
<gene>
    <name evidence="9" type="ORF">BDZ31_003843</name>
</gene>
<evidence type="ECO:0000256" key="2">
    <source>
        <dbReference type="ARBA" id="ARBA00022448"/>
    </source>
</evidence>
<keyword evidence="2 7" id="KW-0813">Transport</keyword>
<dbReference type="PANTHER" id="PTHR43163">
    <property type="entry name" value="DIPEPTIDE TRANSPORT SYSTEM PERMEASE PROTEIN DPPB-RELATED"/>
    <property type="match status" value="1"/>
</dbReference>
<dbReference type="GO" id="GO:0055085">
    <property type="term" value="P:transmembrane transport"/>
    <property type="evidence" value="ECO:0007669"/>
    <property type="project" value="InterPro"/>
</dbReference>
<comment type="similarity">
    <text evidence="7">Belongs to the binding-protein-dependent transport system permease family.</text>
</comment>
<accession>A0A840IJX3</accession>
<feature type="transmembrane region" description="Helical" evidence="7">
    <location>
        <begin position="200"/>
        <end position="219"/>
    </location>
</feature>
<comment type="subcellular location">
    <subcellularLocation>
        <location evidence="1 7">Cell membrane</location>
        <topology evidence="1 7">Multi-pass membrane protein</topology>
    </subcellularLocation>
</comment>
<dbReference type="CDD" id="cd06261">
    <property type="entry name" value="TM_PBP2"/>
    <property type="match status" value="1"/>
</dbReference>
<protein>
    <submittedName>
        <fullName evidence="9">Peptide/nickel transport system permease protein</fullName>
    </submittedName>
</protein>
<evidence type="ECO:0000256" key="3">
    <source>
        <dbReference type="ARBA" id="ARBA00022475"/>
    </source>
</evidence>
<dbReference type="PROSITE" id="PS50928">
    <property type="entry name" value="ABC_TM1"/>
    <property type="match status" value="1"/>
</dbReference>
<keyword evidence="10" id="KW-1185">Reference proteome</keyword>
<evidence type="ECO:0000256" key="5">
    <source>
        <dbReference type="ARBA" id="ARBA00022989"/>
    </source>
</evidence>
<dbReference type="AlphaFoldDB" id="A0A840IJX3"/>
<dbReference type="GO" id="GO:0005886">
    <property type="term" value="C:plasma membrane"/>
    <property type="evidence" value="ECO:0007669"/>
    <property type="project" value="UniProtKB-SubCell"/>
</dbReference>